<comment type="caution">
    <text evidence="2">The sequence shown here is derived from an EMBL/GenBank/DDBJ whole genome shotgun (WGS) entry which is preliminary data.</text>
</comment>
<dbReference type="AlphaFoldDB" id="A0AAW4XPX1"/>
<evidence type="ECO:0000313" key="3">
    <source>
        <dbReference type="Proteomes" id="UP001198630"/>
    </source>
</evidence>
<dbReference type="Proteomes" id="UP001198630">
    <property type="component" value="Unassembled WGS sequence"/>
</dbReference>
<dbReference type="RefSeq" id="WP_230792983.1">
    <property type="nucleotide sequence ID" value="NZ_JAJNCO010000049.1"/>
</dbReference>
<dbReference type="PROSITE" id="PS51257">
    <property type="entry name" value="PROKAR_LIPOPROTEIN"/>
    <property type="match status" value="1"/>
</dbReference>
<organism evidence="2 3">
    <name type="scientific">Rhodococcus rhodochrous</name>
    <dbReference type="NCBI Taxonomy" id="1829"/>
    <lineage>
        <taxon>Bacteria</taxon>
        <taxon>Bacillati</taxon>
        <taxon>Actinomycetota</taxon>
        <taxon>Actinomycetes</taxon>
        <taxon>Mycobacteriales</taxon>
        <taxon>Nocardiaceae</taxon>
        <taxon>Rhodococcus</taxon>
    </lineage>
</organism>
<protein>
    <submittedName>
        <fullName evidence="2">Extracellular solute-binding protein</fullName>
    </submittedName>
</protein>
<dbReference type="Gene3D" id="3.40.190.10">
    <property type="entry name" value="Periplasmic binding protein-like II"/>
    <property type="match status" value="2"/>
</dbReference>
<evidence type="ECO:0000313" key="2">
    <source>
        <dbReference type="EMBL" id="MCD2115093.1"/>
    </source>
</evidence>
<keyword evidence="1" id="KW-0732">Signal</keyword>
<reference evidence="2" key="1">
    <citation type="submission" date="2021-11" db="EMBL/GenBank/DDBJ databases">
        <title>Development of a sustainable strategy for remediation of hydrocarbon-contaminated territories based on the waste exchange concept.</title>
        <authorList>
            <person name="Elkin A."/>
        </authorList>
    </citation>
    <scope>NUCLEOTIDE SEQUENCE</scope>
    <source>
        <strain evidence="2">IEGM 757</strain>
    </source>
</reference>
<dbReference type="SUPFAM" id="SSF53850">
    <property type="entry name" value="Periplasmic binding protein-like II"/>
    <property type="match status" value="1"/>
</dbReference>
<gene>
    <name evidence="2" type="ORF">LQ384_28900</name>
</gene>
<sequence length="362" mass="38537">MIGVQKAIVRRCLGSTGKQITVAASVVAMSVLTACGSAGGEQAPAGPPTLANDAAWSEIQQKAREEGEVSLYFSLAGIDSVVEDFKAANPGINVNTTFAATGDLTSRLDQEMDANVQGADVVFHASPGWYADKFGADQLASLQISPQQQGEGWEERLAGNSFAEVFGYPYTLGYRTSQAAPQSLKQLLDDNPRARIGLVDPHASPAAANVYQVLRDTYGDEIMNQLAGADYKIEASNSTLAQSFAAGAFDYAYPSQSSTTKPLVDKGAPLAEVIPPEGIAGAYYNAAILRNSAHPNASQVFVNWLMSADGARSFVSHLAPATVPLQTEGAVPWGQVEAYDPADWTTEKWNDWIATNWSPLFH</sequence>
<proteinExistence type="predicted"/>
<name>A0AAW4XPX1_RHORH</name>
<accession>A0AAW4XPX1</accession>
<evidence type="ECO:0000256" key="1">
    <source>
        <dbReference type="ARBA" id="ARBA00022729"/>
    </source>
</evidence>
<dbReference type="EMBL" id="JAJNCO010000049">
    <property type="protein sequence ID" value="MCD2115093.1"/>
    <property type="molecule type" value="Genomic_DNA"/>
</dbReference>
<dbReference type="Pfam" id="PF13531">
    <property type="entry name" value="SBP_bac_11"/>
    <property type="match status" value="1"/>
</dbReference>
<dbReference type="PANTHER" id="PTHR30006">
    <property type="entry name" value="THIAMINE-BINDING PERIPLASMIC PROTEIN-RELATED"/>
    <property type="match status" value="1"/>
</dbReference>